<gene>
    <name evidence="3" type="ORF">GY169_08475</name>
</gene>
<feature type="domain" description="Glycosyl transferase family 1" evidence="1">
    <location>
        <begin position="195"/>
        <end position="353"/>
    </location>
</feature>
<reference evidence="3 4" key="1">
    <citation type="submission" date="2020-02" db="EMBL/GenBank/DDBJ databases">
        <title>Whole genome PO2S7.</title>
        <authorList>
            <person name="Singha K.M."/>
        </authorList>
    </citation>
    <scope>NUCLEOTIDE SEQUENCE [LARGE SCALE GENOMIC DNA]</scope>
    <source>
        <strain evidence="3 4">PO2S7</strain>
    </source>
</reference>
<dbReference type="SUPFAM" id="SSF53756">
    <property type="entry name" value="UDP-Glycosyltransferase/glycogen phosphorylase"/>
    <property type="match status" value="1"/>
</dbReference>
<name>A0A6G9RLN6_9ENTR</name>
<protein>
    <submittedName>
        <fullName evidence="3">Glycosyltransferase family 4 protein</fullName>
    </submittedName>
</protein>
<dbReference type="Pfam" id="PF00534">
    <property type="entry name" value="Glycos_transf_1"/>
    <property type="match status" value="1"/>
</dbReference>
<evidence type="ECO:0000313" key="3">
    <source>
        <dbReference type="EMBL" id="QIR26849.1"/>
    </source>
</evidence>
<dbReference type="KEGG" id="kgn:GY169_08475"/>
<dbReference type="AlphaFoldDB" id="A0A6G9RLN6"/>
<dbReference type="GO" id="GO:0016757">
    <property type="term" value="F:glycosyltransferase activity"/>
    <property type="evidence" value="ECO:0007669"/>
    <property type="project" value="InterPro"/>
</dbReference>
<dbReference type="InterPro" id="IPR028098">
    <property type="entry name" value="Glyco_trans_4-like_N"/>
</dbReference>
<evidence type="ECO:0000259" key="1">
    <source>
        <dbReference type="Pfam" id="PF00534"/>
    </source>
</evidence>
<dbReference type="CDD" id="cd03808">
    <property type="entry name" value="GT4_CapM-like"/>
    <property type="match status" value="1"/>
</dbReference>
<dbReference type="Gene3D" id="3.40.50.2000">
    <property type="entry name" value="Glycogen Phosphorylase B"/>
    <property type="match status" value="2"/>
</dbReference>
<organism evidence="3 4">
    <name type="scientific">Kluyvera genomosp. 3</name>
    <dbReference type="NCBI Taxonomy" id="2774055"/>
    <lineage>
        <taxon>Bacteria</taxon>
        <taxon>Pseudomonadati</taxon>
        <taxon>Pseudomonadota</taxon>
        <taxon>Gammaproteobacteria</taxon>
        <taxon>Enterobacterales</taxon>
        <taxon>Enterobacteriaceae</taxon>
        <taxon>Kluyvera</taxon>
    </lineage>
</organism>
<dbReference type="EMBL" id="CP050321">
    <property type="protein sequence ID" value="QIR26849.1"/>
    <property type="molecule type" value="Genomic_DNA"/>
</dbReference>
<dbReference type="RefSeq" id="WP_167575483.1">
    <property type="nucleotide sequence ID" value="NZ_CP050321.1"/>
</dbReference>
<feature type="domain" description="Glycosyltransferase subfamily 4-like N-terminal" evidence="2">
    <location>
        <begin position="5"/>
        <end position="135"/>
    </location>
</feature>
<dbReference type="GO" id="GO:1901135">
    <property type="term" value="P:carbohydrate derivative metabolic process"/>
    <property type="evidence" value="ECO:0007669"/>
    <property type="project" value="UniProtKB-ARBA"/>
</dbReference>
<evidence type="ECO:0000259" key="2">
    <source>
        <dbReference type="Pfam" id="PF13477"/>
    </source>
</evidence>
<sequence>MEKKKLCYFINSAWYFELHWLERANSAIQAGYEVLLVARFDNDDLFQRLESIGIKCYESNINEKKINPFQFACDCLRAFKLLNKLNPDILHCITIKPGVISCLWCKIRKKRLVYSFVGLGRVFENTSTVYRILRYIIIHLYRVLFSGINCKLTFEHKADQDRILKLIKMEPHKTVIIDGAGINLKHFSYHEESNDLPVKVLFASRMLWSKGLADLLKVKKILELNGTSFEILVAGIIVENDSDAISLEQIESWSIAGDITWLGTRSDISELIRASNIVALPSVYAEGIPRILLEAGSVGRVAITYNIGGCSSLIQNGVNGIVIEKKNIIQLAEKLQWLIENPKVRQEMGLKARALIESKYSSEIVIKQTLQLYLF</sequence>
<dbReference type="PANTHER" id="PTHR12526">
    <property type="entry name" value="GLYCOSYLTRANSFERASE"/>
    <property type="match status" value="1"/>
</dbReference>
<dbReference type="Pfam" id="PF13477">
    <property type="entry name" value="Glyco_trans_4_2"/>
    <property type="match status" value="1"/>
</dbReference>
<keyword evidence="3" id="KW-0808">Transferase</keyword>
<proteinExistence type="predicted"/>
<evidence type="ECO:0000313" key="4">
    <source>
        <dbReference type="Proteomes" id="UP000503580"/>
    </source>
</evidence>
<dbReference type="InterPro" id="IPR001296">
    <property type="entry name" value="Glyco_trans_1"/>
</dbReference>
<keyword evidence="4" id="KW-1185">Reference proteome</keyword>
<dbReference type="Proteomes" id="UP000503580">
    <property type="component" value="Chromosome"/>
</dbReference>
<accession>A0A6G9RLN6</accession>
<dbReference type="PANTHER" id="PTHR12526:SF638">
    <property type="entry name" value="SPORE COAT PROTEIN SA"/>
    <property type="match status" value="1"/>
</dbReference>